<dbReference type="PANTHER" id="PTHR36832:SF1">
    <property type="entry name" value="SLR1174 PROTEIN"/>
    <property type="match status" value="1"/>
</dbReference>
<accession>F2AVR6</accession>
<feature type="transmembrane region" description="Helical" evidence="1">
    <location>
        <begin position="72"/>
        <end position="93"/>
    </location>
</feature>
<organism evidence="2 3">
    <name type="scientific">Rhodopirellula baltica WH47</name>
    <dbReference type="NCBI Taxonomy" id="991778"/>
    <lineage>
        <taxon>Bacteria</taxon>
        <taxon>Pseudomonadati</taxon>
        <taxon>Planctomycetota</taxon>
        <taxon>Planctomycetia</taxon>
        <taxon>Pirellulales</taxon>
        <taxon>Pirellulaceae</taxon>
        <taxon>Rhodopirellula</taxon>
    </lineage>
</organism>
<dbReference type="Proteomes" id="UP000006222">
    <property type="component" value="Unassembled WGS sequence"/>
</dbReference>
<dbReference type="EMBL" id="AFAR01000190">
    <property type="protein sequence ID" value="EGF26265.1"/>
    <property type="molecule type" value="Genomic_DNA"/>
</dbReference>
<feature type="transmembrane region" description="Helical" evidence="1">
    <location>
        <begin position="316"/>
        <end position="334"/>
    </location>
</feature>
<dbReference type="PANTHER" id="PTHR36832">
    <property type="entry name" value="SLR1174 PROTEIN-RELATED"/>
    <property type="match status" value="1"/>
</dbReference>
<evidence type="ECO:0000256" key="1">
    <source>
        <dbReference type="SAM" id="Phobius"/>
    </source>
</evidence>
<proteinExistence type="predicted"/>
<evidence type="ECO:0000313" key="3">
    <source>
        <dbReference type="Proteomes" id="UP000006222"/>
    </source>
</evidence>
<protein>
    <submittedName>
        <fullName evidence="2">Membrane protein containing DUF990</fullName>
    </submittedName>
</protein>
<keyword evidence="1" id="KW-0812">Transmembrane</keyword>
<dbReference type="AlphaFoldDB" id="F2AVR6"/>
<feature type="transmembrane region" description="Helical" evidence="1">
    <location>
        <begin position="193"/>
        <end position="214"/>
    </location>
</feature>
<keyword evidence="1" id="KW-1133">Transmembrane helix</keyword>
<evidence type="ECO:0000313" key="2">
    <source>
        <dbReference type="EMBL" id="EGF26265.1"/>
    </source>
</evidence>
<reference evidence="2 3" key="1">
    <citation type="journal article" date="2013" name="Mar. Genomics">
        <title>Expression of sulfatases in Rhodopirellula baltica and the diversity of sulfatases in the genus Rhodopirellula.</title>
        <authorList>
            <person name="Wegner C.E."/>
            <person name="Richter-Heitmann T."/>
            <person name="Klindworth A."/>
            <person name="Klockow C."/>
            <person name="Richter M."/>
            <person name="Achstetter T."/>
            <person name="Glockner F.O."/>
            <person name="Harder J."/>
        </authorList>
    </citation>
    <scope>NUCLEOTIDE SEQUENCE [LARGE SCALE GENOMIC DNA]</scope>
    <source>
        <strain evidence="2 3">WH47</strain>
    </source>
</reference>
<feature type="transmembrane region" description="Helical" evidence="1">
    <location>
        <begin position="226"/>
        <end position="252"/>
    </location>
</feature>
<dbReference type="InterPro" id="IPR010390">
    <property type="entry name" value="ABC-2_transporter-like"/>
</dbReference>
<dbReference type="PATRIC" id="fig|991778.3.peg.4057"/>
<sequence length="346" mass="38714">MDPLFGSRCYVDRLPSSKTFLSFFMATATSSFDDPDLDSHHLAATTWGSRVRVWKKIFTTALSERLVYRGDFALGTLMRFLPIVTQIFLWWAIYDSIAASQAAEQMVESAVGGSEVSSSELSSATEAVQIGGFGFRDMVAYYLITMLARAFSSMPGLASGIALQIREGEIKRYLIQPIDLISFLLINRVAHKVAYYAIAFAPFGLVFFLCRDYFVGGFPPPHLFAAFVGSLVMGFLIGFFLEAAIGMIGFWFLEVSSLLFLYMLFSFFLSGHMFPISLLPDSIEWFVNLLPLKYLAYFPAAVFLGKIPDEDLPMEMAIEAAWLTFFIVVCRWSYSRGVARYSGYGG</sequence>
<feature type="transmembrane region" description="Helical" evidence="1">
    <location>
        <begin position="259"/>
        <end position="279"/>
    </location>
</feature>
<keyword evidence="1" id="KW-0472">Membrane</keyword>
<dbReference type="Pfam" id="PF06182">
    <property type="entry name" value="ABC2_membrane_6"/>
    <property type="match status" value="1"/>
</dbReference>
<name>F2AVR6_RHOBT</name>
<comment type="caution">
    <text evidence="2">The sequence shown here is derived from an EMBL/GenBank/DDBJ whole genome shotgun (WGS) entry which is preliminary data.</text>
</comment>
<feature type="transmembrane region" description="Helical" evidence="1">
    <location>
        <begin position="139"/>
        <end position="163"/>
    </location>
</feature>
<gene>
    <name evidence="2" type="ORF">RBWH47_01983</name>
</gene>